<protein>
    <recommendedName>
        <fullName evidence="3">beta-lactamase</fullName>
        <ecNumber evidence="3">3.5.2.6</ecNumber>
    </recommendedName>
</protein>
<dbReference type="InterPro" id="IPR000871">
    <property type="entry name" value="Beta-lactam_class-A"/>
</dbReference>
<dbReference type="RefSeq" id="WP_243606106.1">
    <property type="nucleotide sequence ID" value="NZ_JALGRD010000006.1"/>
</dbReference>
<reference evidence="6" key="1">
    <citation type="submission" date="2022-03" db="EMBL/GenBank/DDBJ databases">
        <title>Pseudomonas marianensis sp. nov., a marine bacterium isolated from deep-sea sediments of the Mariana Trench.</title>
        <authorList>
            <person name="Wei Y."/>
        </authorList>
    </citation>
    <scope>NUCLEOTIDE SEQUENCE</scope>
    <source>
        <strain evidence="6">PS1</strain>
    </source>
</reference>
<sequence>MLSRVIYRLPAGHALSLLLAVFLLNVSLPACAQEGFSWAEDLLQRVAEVDEQTSGELGVFVKDLDSGVSASYHGDERWYLASTVKVPVAIAIMRRVDQGTLSLDSTVRLMESDYVDGAGPTNSHAPGTRLSVRYLMDQMLIHSDNTASDMLISLVGLEAVNAVTAELVPEGFGPITSLADVRRLIYGEFHPAARQLSGRDFLRLKQQRSEAGRLELLARLLGVPQRELRPIRLSEAYERYYATPNNSATLQAYGDLLAALVAGKAVSQASTEYLLSVMTRVQTGAQRIKAGLPATVSYAHKTGTQVARICDAGLIAPPPFRIAEASGRIVVVACVRGAASTVKAERALRGAGEAITASGVLRL</sequence>
<comment type="caution">
    <text evidence="6">The sequence shown here is derived from an EMBL/GenBank/DDBJ whole genome shotgun (WGS) entry which is preliminary data.</text>
</comment>
<proteinExistence type="inferred from homology"/>
<evidence type="ECO:0000259" key="5">
    <source>
        <dbReference type="Pfam" id="PF13354"/>
    </source>
</evidence>
<keyword evidence="6" id="KW-0378">Hydrolase</keyword>
<name>A0A9X1W2J9_9GAMM</name>
<dbReference type="Gene3D" id="3.40.710.10">
    <property type="entry name" value="DD-peptidase/beta-lactamase superfamily"/>
    <property type="match status" value="1"/>
</dbReference>
<dbReference type="PANTHER" id="PTHR35333">
    <property type="entry name" value="BETA-LACTAMASE"/>
    <property type="match status" value="1"/>
</dbReference>
<accession>A0A9X1W2J9</accession>
<evidence type="ECO:0000256" key="4">
    <source>
        <dbReference type="SAM" id="SignalP"/>
    </source>
</evidence>
<keyword evidence="4" id="KW-0732">Signal</keyword>
<evidence type="ECO:0000256" key="2">
    <source>
        <dbReference type="ARBA" id="ARBA00009009"/>
    </source>
</evidence>
<evidence type="ECO:0000313" key="7">
    <source>
        <dbReference type="Proteomes" id="UP001139682"/>
    </source>
</evidence>
<dbReference type="AlphaFoldDB" id="A0A9X1W2J9"/>
<dbReference type="PRINTS" id="PR00118">
    <property type="entry name" value="BLACTAMASEA"/>
</dbReference>
<dbReference type="Pfam" id="PF13354">
    <property type="entry name" value="Beta-lactamase2"/>
    <property type="match status" value="2"/>
</dbReference>
<evidence type="ECO:0000313" key="6">
    <source>
        <dbReference type="EMBL" id="MCJ0974021.1"/>
    </source>
</evidence>
<feature type="domain" description="Beta-lactamase class A catalytic" evidence="5">
    <location>
        <begin position="58"/>
        <end position="167"/>
    </location>
</feature>
<dbReference type="SUPFAM" id="SSF56601">
    <property type="entry name" value="beta-lactamase/transpeptidase-like"/>
    <property type="match status" value="1"/>
</dbReference>
<dbReference type="EMBL" id="JALGRD010000006">
    <property type="protein sequence ID" value="MCJ0974021.1"/>
    <property type="molecule type" value="Genomic_DNA"/>
</dbReference>
<evidence type="ECO:0000256" key="1">
    <source>
        <dbReference type="ARBA" id="ARBA00001526"/>
    </source>
</evidence>
<comment type="similarity">
    <text evidence="2">Belongs to the class-A beta-lactamase family.</text>
</comment>
<gene>
    <name evidence="6" type="ORF">MST27_11640</name>
</gene>
<dbReference type="InterPro" id="IPR045155">
    <property type="entry name" value="Beta-lactam_cat"/>
</dbReference>
<dbReference type="GO" id="GO:0046677">
    <property type="term" value="P:response to antibiotic"/>
    <property type="evidence" value="ECO:0007669"/>
    <property type="project" value="InterPro"/>
</dbReference>
<dbReference type="GO" id="GO:0008800">
    <property type="term" value="F:beta-lactamase activity"/>
    <property type="evidence" value="ECO:0007669"/>
    <property type="project" value="UniProtKB-EC"/>
</dbReference>
<organism evidence="6 7">
    <name type="scientific">Stutzerimonas marianensis</name>
    <dbReference type="NCBI Taxonomy" id="2929513"/>
    <lineage>
        <taxon>Bacteria</taxon>
        <taxon>Pseudomonadati</taxon>
        <taxon>Pseudomonadota</taxon>
        <taxon>Gammaproteobacteria</taxon>
        <taxon>Pseudomonadales</taxon>
        <taxon>Pseudomonadaceae</taxon>
        <taxon>Stutzerimonas</taxon>
    </lineage>
</organism>
<feature type="chain" id="PRO_5040788248" description="beta-lactamase" evidence="4">
    <location>
        <begin position="33"/>
        <end position="363"/>
    </location>
</feature>
<dbReference type="InterPro" id="IPR012338">
    <property type="entry name" value="Beta-lactam/transpept-like"/>
</dbReference>
<dbReference type="GO" id="GO:0030655">
    <property type="term" value="P:beta-lactam antibiotic catabolic process"/>
    <property type="evidence" value="ECO:0007669"/>
    <property type="project" value="InterPro"/>
</dbReference>
<dbReference type="PANTHER" id="PTHR35333:SF3">
    <property type="entry name" value="BETA-LACTAMASE-TYPE TRANSPEPTIDASE FOLD CONTAINING PROTEIN"/>
    <property type="match status" value="1"/>
</dbReference>
<dbReference type="Proteomes" id="UP001139682">
    <property type="component" value="Unassembled WGS sequence"/>
</dbReference>
<evidence type="ECO:0000256" key="3">
    <source>
        <dbReference type="ARBA" id="ARBA00012865"/>
    </source>
</evidence>
<feature type="signal peptide" evidence="4">
    <location>
        <begin position="1"/>
        <end position="32"/>
    </location>
</feature>
<feature type="domain" description="Beta-lactamase class A catalytic" evidence="5">
    <location>
        <begin position="222"/>
        <end position="318"/>
    </location>
</feature>
<dbReference type="EC" id="3.5.2.6" evidence="3"/>
<keyword evidence="7" id="KW-1185">Reference proteome</keyword>
<comment type="catalytic activity">
    <reaction evidence="1">
        <text>a beta-lactam + H2O = a substituted beta-amino acid</text>
        <dbReference type="Rhea" id="RHEA:20401"/>
        <dbReference type="ChEBI" id="CHEBI:15377"/>
        <dbReference type="ChEBI" id="CHEBI:35627"/>
        <dbReference type="ChEBI" id="CHEBI:140347"/>
        <dbReference type="EC" id="3.5.2.6"/>
    </reaction>
</comment>